<dbReference type="EMBL" id="CP031555">
    <property type="protein sequence ID" value="AXO13586.1"/>
    <property type="molecule type" value="Genomic_DNA"/>
</dbReference>
<gene>
    <name evidence="1" type="ORF">DY252_04655</name>
</gene>
<dbReference type="InterPro" id="IPR035437">
    <property type="entry name" value="SNase_OB-fold_sf"/>
</dbReference>
<evidence type="ECO:0008006" key="3">
    <source>
        <dbReference type="Google" id="ProtNLM"/>
    </source>
</evidence>
<name>A0ABM6XV91_9PROT</name>
<evidence type="ECO:0000313" key="2">
    <source>
        <dbReference type="Proteomes" id="UP000256971"/>
    </source>
</evidence>
<dbReference type="SUPFAM" id="SSF50199">
    <property type="entry name" value="Staphylococcal nuclease"/>
    <property type="match status" value="1"/>
</dbReference>
<keyword evidence="2" id="KW-1185">Reference proteome</keyword>
<dbReference type="Gene3D" id="2.40.50.90">
    <property type="match status" value="1"/>
</dbReference>
<accession>A0ABM6XV91</accession>
<dbReference type="Proteomes" id="UP000256971">
    <property type="component" value="Chromosome"/>
</dbReference>
<proteinExistence type="predicted"/>
<evidence type="ECO:0000313" key="1">
    <source>
        <dbReference type="EMBL" id="AXO13586.1"/>
    </source>
</evidence>
<organism evidence="1 2">
    <name type="scientific">Thalassospira indica</name>
    <dbReference type="NCBI Taxonomy" id="1891279"/>
    <lineage>
        <taxon>Bacteria</taxon>
        <taxon>Pseudomonadati</taxon>
        <taxon>Pseudomonadota</taxon>
        <taxon>Alphaproteobacteria</taxon>
        <taxon>Rhodospirillales</taxon>
        <taxon>Thalassospiraceae</taxon>
        <taxon>Thalassospira</taxon>
    </lineage>
</organism>
<sequence length="307" mass="33879">MFLDHSIFSHSPIKHQKWGNFWAGSTLVCRKGTFMLLVVAFCWANLPVMAADWRCGADIIAGDAQTLLSTDPKPVWHDVQLNIEAVDAFTAAQLPGKSFRLADIAFVPGYEDAARAWLEQASANKVSITPLAERSDFLGRIPVRIEDQVIGDWQAELLAAGLAMLLPESGQDVSELIGIEDAAIKNHSGIWSDPSPATAYYVVAVDAGGEKTPTASDAIGRFAVIDGTIRSIEHQEWRSYLNFGSNWREDFTIALDATLRDAFANGEDFQDILQDWVGQEIRVRGVIENRGGPYITLENPFWLCLAR</sequence>
<protein>
    <recommendedName>
        <fullName evidence="3">TNase-like domain-containing protein</fullName>
    </recommendedName>
</protein>
<reference evidence="1 2" key="1">
    <citation type="submission" date="2018-08" db="EMBL/GenBank/DDBJ databases">
        <title>Complete genome sequence of type strain Thalassospira indica MCCC 1A01103T, isolated from isolated from deep seawater of the Indian Ocean.</title>
        <authorList>
            <person name="Liu Y."/>
        </authorList>
    </citation>
    <scope>NUCLEOTIDE SEQUENCE [LARGE SCALE GENOMIC DNA]</scope>
    <source>
        <strain evidence="1 2">PB8BT</strain>
    </source>
</reference>